<dbReference type="EnsemblMetazoa" id="SMAR001420-RA">
    <property type="protein sequence ID" value="SMAR001420-PA"/>
    <property type="gene ID" value="SMAR001420"/>
</dbReference>
<reference evidence="5" key="1">
    <citation type="submission" date="2011-05" db="EMBL/GenBank/DDBJ databases">
        <authorList>
            <person name="Richards S.R."/>
            <person name="Qu J."/>
            <person name="Jiang H."/>
            <person name="Jhangiani S.N."/>
            <person name="Agravi P."/>
            <person name="Goodspeed R."/>
            <person name="Gross S."/>
            <person name="Mandapat C."/>
            <person name="Jackson L."/>
            <person name="Mathew T."/>
            <person name="Pu L."/>
            <person name="Thornton R."/>
            <person name="Saada N."/>
            <person name="Wilczek-Boney K.B."/>
            <person name="Lee S."/>
            <person name="Kovar C."/>
            <person name="Wu Y."/>
            <person name="Scherer S.E."/>
            <person name="Worley K.C."/>
            <person name="Muzny D.M."/>
            <person name="Gibbs R."/>
        </authorList>
    </citation>
    <scope>NUCLEOTIDE SEQUENCE</scope>
    <source>
        <strain evidence="5">Brora</strain>
    </source>
</reference>
<dbReference type="InterPro" id="IPR041698">
    <property type="entry name" value="Methyltransf_25"/>
</dbReference>
<dbReference type="GO" id="GO:0032259">
    <property type="term" value="P:methylation"/>
    <property type="evidence" value="ECO:0007669"/>
    <property type="project" value="UniProtKB-KW"/>
</dbReference>
<evidence type="ECO:0000256" key="2">
    <source>
        <dbReference type="ARBA" id="ARBA00022679"/>
    </source>
</evidence>
<organism evidence="4 5">
    <name type="scientific">Strigamia maritima</name>
    <name type="common">European centipede</name>
    <name type="synonym">Geophilus maritimus</name>
    <dbReference type="NCBI Taxonomy" id="126957"/>
    <lineage>
        <taxon>Eukaryota</taxon>
        <taxon>Metazoa</taxon>
        <taxon>Ecdysozoa</taxon>
        <taxon>Arthropoda</taxon>
        <taxon>Myriapoda</taxon>
        <taxon>Chilopoda</taxon>
        <taxon>Pleurostigmophora</taxon>
        <taxon>Geophilomorpha</taxon>
        <taxon>Linotaeniidae</taxon>
        <taxon>Strigamia</taxon>
    </lineage>
</organism>
<reference evidence="4" key="2">
    <citation type="submission" date="2015-02" db="UniProtKB">
        <authorList>
            <consortium name="EnsemblMetazoa"/>
        </authorList>
    </citation>
    <scope>IDENTIFICATION</scope>
</reference>
<dbReference type="PANTHER" id="PTHR43861">
    <property type="entry name" value="TRANS-ACONITATE 2-METHYLTRANSFERASE-RELATED"/>
    <property type="match status" value="1"/>
</dbReference>
<keyword evidence="2" id="KW-0808">Transferase</keyword>
<feature type="domain" description="Methyltransferase" evidence="3">
    <location>
        <begin position="37"/>
        <end position="135"/>
    </location>
</feature>
<dbReference type="EMBL" id="JH430530">
    <property type="status" value="NOT_ANNOTATED_CDS"/>
    <property type="molecule type" value="Genomic_DNA"/>
</dbReference>
<dbReference type="Pfam" id="PF13649">
    <property type="entry name" value="Methyltransf_25"/>
    <property type="match status" value="1"/>
</dbReference>
<dbReference type="Gene3D" id="3.40.50.150">
    <property type="entry name" value="Vaccinia Virus protein VP39"/>
    <property type="match status" value="2"/>
</dbReference>
<evidence type="ECO:0000259" key="3">
    <source>
        <dbReference type="Pfam" id="PF13649"/>
    </source>
</evidence>
<dbReference type="CDD" id="cd02440">
    <property type="entry name" value="AdoMet_MTases"/>
    <property type="match status" value="1"/>
</dbReference>
<name>T1IKH1_STRMM</name>
<protein>
    <recommendedName>
        <fullName evidence="3">Methyltransferase domain-containing protein</fullName>
    </recommendedName>
</protein>
<dbReference type="OMA" id="NLKARIC"/>
<dbReference type="InterPro" id="IPR029063">
    <property type="entry name" value="SAM-dependent_MTases_sf"/>
</dbReference>
<dbReference type="STRING" id="126957.T1IKH1"/>
<dbReference type="PhylomeDB" id="T1IKH1"/>
<dbReference type="GO" id="GO:0008168">
    <property type="term" value="F:methyltransferase activity"/>
    <property type="evidence" value="ECO:0007669"/>
    <property type="project" value="UniProtKB-KW"/>
</dbReference>
<keyword evidence="1" id="KW-0489">Methyltransferase</keyword>
<evidence type="ECO:0000313" key="5">
    <source>
        <dbReference type="Proteomes" id="UP000014500"/>
    </source>
</evidence>
<dbReference type="PANTHER" id="PTHR43861:SF1">
    <property type="entry name" value="TRANS-ACONITATE 2-METHYLTRANSFERASE"/>
    <property type="match status" value="1"/>
</dbReference>
<dbReference type="AlphaFoldDB" id="T1IKH1"/>
<sequence length="353" mass="40367">MEEPELYANSNALPKHDISIILSEFMPLMKWSNDDAILDVGAGPGDVTRHLLWPSCAKFSHIVGIDRSQKMVNYAREHFQNERLTFEKMDIVDAVQPTNVFPHGFTKIFSFFCFHWIHDQRKAMSNLYELLRPGGICLLVFIAQSPIFDMYERLVKNPRWAPYMNVIVDIKNGSYDLHEFIPIYQNRKDAATDFRATVENCGFHVLSCKAPEFTYVFDDVDCVPDYLKAVNPFVSRMTEEEQNDYIIDCLKETPLVDGKVKMEDPELYANSNLKIAQKHGTSIVLSELMPLMKWSNDDAILDVGAGPGDVTRCLLWPSCAKFDHIVGIDSSQKMVPLLTYTKNSQKIQDGHRT</sequence>
<keyword evidence="5" id="KW-1185">Reference proteome</keyword>
<evidence type="ECO:0000256" key="1">
    <source>
        <dbReference type="ARBA" id="ARBA00022603"/>
    </source>
</evidence>
<dbReference type="eggNOG" id="ENOG502S1MZ">
    <property type="taxonomic scope" value="Eukaryota"/>
</dbReference>
<dbReference type="Proteomes" id="UP000014500">
    <property type="component" value="Unassembled WGS sequence"/>
</dbReference>
<evidence type="ECO:0000313" key="4">
    <source>
        <dbReference type="EnsemblMetazoa" id="SMAR001420-PA"/>
    </source>
</evidence>
<dbReference type="HOGENOM" id="CLU_037990_5_0_1"/>
<accession>T1IKH1</accession>
<proteinExistence type="predicted"/>
<dbReference type="SUPFAM" id="SSF53335">
    <property type="entry name" value="S-adenosyl-L-methionine-dependent methyltransferases"/>
    <property type="match status" value="2"/>
</dbReference>